<dbReference type="EMBL" id="CAJNBH010000014">
    <property type="protein sequence ID" value="CAE6788181.1"/>
    <property type="molecule type" value="Genomic_DNA"/>
</dbReference>
<comment type="caution">
    <text evidence="3">The sequence shown here is derived from an EMBL/GenBank/DDBJ whole genome shotgun (WGS) entry which is preliminary data.</text>
</comment>
<dbReference type="RefSeq" id="WP_200659466.1">
    <property type="nucleotide sequence ID" value="NZ_CAJNBH010000014.1"/>
</dbReference>
<evidence type="ECO:0000256" key="1">
    <source>
        <dbReference type="ARBA" id="ARBA00005291"/>
    </source>
</evidence>
<dbReference type="Pfam" id="PF07978">
    <property type="entry name" value="NIPSNAP"/>
    <property type="match status" value="1"/>
</dbReference>
<comment type="similarity">
    <text evidence="1">Belongs to the NipSnap family.</text>
</comment>
<evidence type="ECO:0000259" key="2">
    <source>
        <dbReference type="Pfam" id="PF07978"/>
    </source>
</evidence>
<dbReference type="PANTHER" id="PTHR21017">
    <property type="entry name" value="NIPSNAP-RELATED"/>
    <property type="match status" value="1"/>
</dbReference>
<evidence type="ECO:0000313" key="4">
    <source>
        <dbReference type="Proteomes" id="UP000673821"/>
    </source>
</evidence>
<name>A0ABM8S4L3_9BURK</name>
<gene>
    <name evidence="3" type="ORF">R69776_04629</name>
</gene>
<proteinExistence type="inferred from homology"/>
<feature type="domain" description="NIPSNAP" evidence="2">
    <location>
        <begin position="4"/>
        <end position="104"/>
    </location>
</feature>
<sequence length="105" mass="12491">MLVDIRRYTVVPGMLRAYLEVYEQHGLPVQRRHVGDPLGYFISEVGELNQVVHLWGYEDATDRQRRRAQMERDPDWIEYKKMTASGKYIQRQENQLLISAPWSKL</sequence>
<accession>A0ABM8S4L3</accession>
<protein>
    <recommendedName>
        <fullName evidence="2">NIPSNAP domain-containing protein</fullName>
    </recommendedName>
</protein>
<dbReference type="Gene3D" id="3.30.70.100">
    <property type="match status" value="1"/>
</dbReference>
<dbReference type="InterPro" id="IPR051557">
    <property type="entry name" value="NipSnap_domain"/>
</dbReference>
<reference evidence="3 4" key="1">
    <citation type="submission" date="2021-02" db="EMBL/GenBank/DDBJ databases">
        <authorList>
            <person name="Vanwijnsberghe S."/>
        </authorList>
    </citation>
    <scope>NUCLEOTIDE SEQUENCE [LARGE SCALE GENOMIC DNA]</scope>
    <source>
        <strain evidence="3 4">R-69776</strain>
    </source>
</reference>
<organism evidence="3 4">
    <name type="scientific">Paraburkholderia nemoris</name>
    <dbReference type="NCBI Taxonomy" id="2793076"/>
    <lineage>
        <taxon>Bacteria</taxon>
        <taxon>Pseudomonadati</taxon>
        <taxon>Pseudomonadota</taxon>
        <taxon>Betaproteobacteria</taxon>
        <taxon>Burkholderiales</taxon>
        <taxon>Burkholderiaceae</taxon>
        <taxon>Paraburkholderia</taxon>
    </lineage>
</organism>
<dbReference type="Proteomes" id="UP000673821">
    <property type="component" value="Unassembled WGS sequence"/>
</dbReference>
<dbReference type="SUPFAM" id="SSF54909">
    <property type="entry name" value="Dimeric alpha+beta barrel"/>
    <property type="match status" value="1"/>
</dbReference>
<dbReference type="InterPro" id="IPR012577">
    <property type="entry name" value="NIPSNAP"/>
</dbReference>
<keyword evidence="4" id="KW-1185">Reference proteome</keyword>
<evidence type="ECO:0000313" key="3">
    <source>
        <dbReference type="EMBL" id="CAE6788181.1"/>
    </source>
</evidence>
<dbReference type="InterPro" id="IPR011008">
    <property type="entry name" value="Dimeric_a/b-barrel"/>
</dbReference>
<dbReference type="PANTHER" id="PTHR21017:SF17">
    <property type="entry name" value="PROTEIN NIPSNAP"/>
    <property type="match status" value="1"/>
</dbReference>